<evidence type="ECO:0000256" key="8">
    <source>
        <dbReference type="ARBA" id="ARBA00077082"/>
    </source>
</evidence>
<dbReference type="Pfam" id="PF01521">
    <property type="entry name" value="Fe-S_biosyn"/>
    <property type="match status" value="1"/>
</dbReference>
<comment type="similarity">
    <text evidence="2">Belongs to the HesB/IscA family.</text>
</comment>
<dbReference type="InterPro" id="IPR000361">
    <property type="entry name" value="ATAP_core_dom"/>
</dbReference>
<reference evidence="11 12" key="1">
    <citation type="journal article" date="2024" name="bioRxiv">
        <title>A reference genome for Trichogramma kaykai: A tiny desert-dwelling parasitoid wasp with competing sex-ratio distorters.</title>
        <authorList>
            <person name="Culotta J."/>
            <person name="Lindsey A.R."/>
        </authorList>
    </citation>
    <scope>NUCLEOTIDE SEQUENCE [LARGE SCALE GENOMIC DNA]</scope>
    <source>
        <strain evidence="11 12">KSX58</strain>
    </source>
</reference>
<comment type="subcellular location">
    <subcellularLocation>
        <location evidence="1">Mitochondrion</location>
    </subcellularLocation>
</comment>
<name>A0ABD2WEX0_9HYME</name>
<dbReference type="SUPFAM" id="SSF89360">
    <property type="entry name" value="HesB-like domain"/>
    <property type="match status" value="1"/>
</dbReference>
<evidence type="ECO:0000313" key="11">
    <source>
        <dbReference type="EMBL" id="KAL3391091.1"/>
    </source>
</evidence>
<organism evidence="11 12">
    <name type="scientific">Trichogramma kaykai</name>
    <dbReference type="NCBI Taxonomy" id="54128"/>
    <lineage>
        <taxon>Eukaryota</taxon>
        <taxon>Metazoa</taxon>
        <taxon>Ecdysozoa</taxon>
        <taxon>Arthropoda</taxon>
        <taxon>Hexapoda</taxon>
        <taxon>Insecta</taxon>
        <taxon>Pterygota</taxon>
        <taxon>Neoptera</taxon>
        <taxon>Endopterygota</taxon>
        <taxon>Hymenoptera</taxon>
        <taxon>Apocrita</taxon>
        <taxon>Proctotrupomorpha</taxon>
        <taxon>Chalcidoidea</taxon>
        <taxon>Trichogrammatidae</taxon>
        <taxon>Trichogramma</taxon>
    </lineage>
</organism>
<dbReference type="InterPro" id="IPR035903">
    <property type="entry name" value="HesB-like_dom_sf"/>
</dbReference>
<keyword evidence="4" id="KW-0408">Iron</keyword>
<accession>A0ABD2WEX0</accession>
<evidence type="ECO:0000256" key="2">
    <source>
        <dbReference type="ARBA" id="ARBA00006718"/>
    </source>
</evidence>
<dbReference type="Gene3D" id="2.60.300.12">
    <property type="entry name" value="HesB-like domain"/>
    <property type="match status" value="1"/>
</dbReference>
<comment type="function">
    <text evidence="6">Involved in the maturation of mitochondrial 4Fe-4S proteins functioning late in the iron-sulfur cluster assembly pathway. May be involved in the binding of an intermediate of Fe/S cluster assembly.</text>
</comment>
<evidence type="ECO:0000256" key="6">
    <source>
        <dbReference type="ARBA" id="ARBA00057540"/>
    </source>
</evidence>
<evidence type="ECO:0000313" key="12">
    <source>
        <dbReference type="Proteomes" id="UP001627154"/>
    </source>
</evidence>
<dbReference type="Proteomes" id="UP001627154">
    <property type="component" value="Unassembled WGS sequence"/>
</dbReference>
<dbReference type="AlphaFoldDB" id="A0ABD2WEX0"/>
<evidence type="ECO:0000259" key="10">
    <source>
        <dbReference type="Pfam" id="PF01521"/>
    </source>
</evidence>
<dbReference type="EMBL" id="JBJJXI010000112">
    <property type="protein sequence ID" value="KAL3391091.1"/>
    <property type="molecule type" value="Genomic_DNA"/>
</dbReference>
<comment type="caution">
    <text evidence="11">The sequence shown here is derived from an EMBL/GenBank/DDBJ whole genome shotgun (WGS) entry which is preliminary data.</text>
</comment>
<gene>
    <name evidence="11" type="ORF">TKK_014156</name>
</gene>
<evidence type="ECO:0000256" key="7">
    <source>
        <dbReference type="ARBA" id="ARBA00073313"/>
    </source>
</evidence>
<evidence type="ECO:0000256" key="5">
    <source>
        <dbReference type="ARBA" id="ARBA00023128"/>
    </source>
</evidence>
<dbReference type="PANTHER" id="PTHR43011:SF1">
    <property type="entry name" value="IRON-SULFUR CLUSTER ASSEMBLY 2 HOMOLOG, MITOCHONDRIAL"/>
    <property type="match status" value="1"/>
</dbReference>
<dbReference type="GO" id="GO:0120510">
    <property type="term" value="C:mitochondrial [4Fe-4S] assembly complex"/>
    <property type="evidence" value="ECO:0007669"/>
    <property type="project" value="UniProtKB-ARBA"/>
</dbReference>
<keyword evidence="5" id="KW-0496">Mitochondrion</keyword>
<proteinExistence type="inferred from homology"/>
<comment type="subunit">
    <text evidence="9">Heterotetramer; forms a dimer of dimers with IBA57. Interacts with [2Fe-2S]-ISCA2 forming the heterodimer [2Fe- 2S]-ISCA2-IBA57 complex; [2Fe-2S] cluster binding is absolutely required to promote the complex formation.</text>
</comment>
<dbReference type="GO" id="GO:0046872">
    <property type="term" value="F:metal ion binding"/>
    <property type="evidence" value="ECO:0007669"/>
    <property type="project" value="UniProtKB-KW"/>
</dbReference>
<feature type="domain" description="Core" evidence="10">
    <location>
        <begin position="59"/>
        <end position="157"/>
    </location>
</feature>
<protein>
    <recommendedName>
        <fullName evidence="7">Iron-sulfur cluster assembly 2 homolog, mitochondrial</fullName>
    </recommendedName>
    <alternativeName>
        <fullName evidence="8">HESB-like domain-containing protein 1</fullName>
    </alternativeName>
</protein>
<evidence type="ECO:0000256" key="9">
    <source>
        <dbReference type="ARBA" id="ARBA00093471"/>
    </source>
</evidence>
<evidence type="ECO:0000256" key="4">
    <source>
        <dbReference type="ARBA" id="ARBA00023004"/>
    </source>
</evidence>
<keyword evidence="12" id="KW-1185">Reference proteome</keyword>
<dbReference type="NCBIfam" id="TIGR00049">
    <property type="entry name" value="iron-sulfur cluster assembly accessory protein"/>
    <property type="match status" value="1"/>
</dbReference>
<keyword evidence="3" id="KW-0479">Metal-binding</keyword>
<sequence length="165" mass="18243">MSTLRLNMAKLTRSVWGLSSNFASNQYFSRLLATPLTTNHSFGLSKFSTKTENDVCEDEIIISDSCVKRLKDIMEDGSCLRVTVEGGGCSGFQYKFNLDSSINEDDKVFQKDGAKIVIDSTSLDYIKGATIDYHTELIRSAFRIINNPLAEHGCSCGASFSIKLD</sequence>
<evidence type="ECO:0000256" key="3">
    <source>
        <dbReference type="ARBA" id="ARBA00022723"/>
    </source>
</evidence>
<dbReference type="FunFam" id="2.60.300.12:FF:000006">
    <property type="entry name" value="Iron-sulfur cluster assembly 2 mitochondrial"/>
    <property type="match status" value="1"/>
</dbReference>
<evidence type="ECO:0000256" key="1">
    <source>
        <dbReference type="ARBA" id="ARBA00004173"/>
    </source>
</evidence>
<dbReference type="InterPro" id="IPR016092">
    <property type="entry name" value="ATAP"/>
</dbReference>
<dbReference type="PANTHER" id="PTHR43011">
    <property type="entry name" value="IRON-SULFUR CLUSTER ASSEMBLY 2 HOMOLOG, MITOCHONDRIAL"/>
    <property type="match status" value="1"/>
</dbReference>